<protein>
    <submittedName>
        <fullName evidence="2">Uncharacterized protein</fullName>
    </submittedName>
</protein>
<dbReference type="Proteomes" id="UP000824782">
    <property type="component" value="Unassembled WGS sequence"/>
</dbReference>
<dbReference type="InterPro" id="IPR038905">
    <property type="entry name" value="ARMC2"/>
</dbReference>
<evidence type="ECO:0000256" key="1">
    <source>
        <dbReference type="SAM" id="MobiDB-lite"/>
    </source>
</evidence>
<organism evidence="2 3">
    <name type="scientific">Engystomops pustulosus</name>
    <name type="common">Tungara frog</name>
    <name type="synonym">Physalaemus pustulosus</name>
    <dbReference type="NCBI Taxonomy" id="76066"/>
    <lineage>
        <taxon>Eukaryota</taxon>
        <taxon>Metazoa</taxon>
        <taxon>Chordata</taxon>
        <taxon>Craniata</taxon>
        <taxon>Vertebrata</taxon>
        <taxon>Euteleostomi</taxon>
        <taxon>Amphibia</taxon>
        <taxon>Batrachia</taxon>
        <taxon>Anura</taxon>
        <taxon>Neobatrachia</taxon>
        <taxon>Hyloidea</taxon>
        <taxon>Leptodactylidae</taxon>
        <taxon>Leiuperinae</taxon>
        <taxon>Engystomops</taxon>
    </lineage>
</organism>
<dbReference type="PANTHER" id="PTHR21356:SF1">
    <property type="entry name" value="ARMADILLO REPEAT-CONTAINING PROTEIN 2"/>
    <property type="match status" value="1"/>
</dbReference>
<name>A0AAV7CBM7_ENGPU</name>
<proteinExistence type="predicted"/>
<dbReference type="EMBL" id="WNYA01000003">
    <property type="protein sequence ID" value="KAG8582425.1"/>
    <property type="molecule type" value="Genomic_DNA"/>
</dbReference>
<evidence type="ECO:0000313" key="3">
    <source>
        <dbReference type="Proteomes" id="UP000824782"/>
    </source>
</evidence>
<comment type="caution">
    <text evidence="2">The sequence shown here is derived from an EMBL/GenBank/DDBJ whole genome shotgun (WGS) entry which is preliminary data.</text>
</comment>
<feature type="compositionally biased region" description="Polar residues" evidence="1">
    <location>
        <begin position="38"/>
        <end position="55"/>
    </location>
</feature>
<evidence type="ECO:0000313" key="2">
    <source>
        <dbReference type="EMBL" id="KAG8582425.1"/>
    </source>
</evidence>
<dbReference type="PANTHER" id="PTHR21356">
    <property type="entry name" value="ARMADILLO REPEAT CONTAINING 2"/>
    <property type="match status" value="1"/>
</dbReference>
<gene>
    <name evidence="2" type="ORF">GDO81_008045</name>
</gene>
<dbReference type="AlphaFoldDB" id="A0AAV7CBM7"/>
<keyword evidence="3" id="KW-1185">Reference proteome</keyword>
<reference evidence="2" key="1">
    <citation type="thesis" date="2020" institute="ProQuest LLC" country="789 East Eisenhower Parkway, Ann Arbor, MI, USA">
        <title>Comparative Genomics and Chromosome Evolution.</title>
        <authorList>
            <person name="Mudd A.B."/>
        </authorList>
    </citation>
    <scope>NUCLEOTIDE SEQUENCE</scope>
    <source>
        <strain evidence="2">237g6f4</strain>
        <tissue evidence="2">Blood</tissue>
    </source>
</reference>
<accession>A0AAV7CBM7</accession>
<feature type="compositionally biased region" description="Low complexity" evidence="1">
    <location>
        <begin position="86"/>
        <end position="97"/>
    </location>
</feature>
<dbReference type="GO" id="GO:0007288">
    <property type="term" value="P:sperm axoneme assembly"/>
    <property type="evidence" value="ECO:0007669"/>
    <property type="project" value="TreeGrafter"/>
</dbReference>
<feature type="region of interest" description="Disordered" evidence="1">
    <location>
        <begin position="1"/>
        <end position="140"/>
    </location>
</feature>
<sequence length="211" mass="23393">MMASSTRKSIVSPHQCLQKMYSSRDKKPDPFYKPPNPAQKTSAEIINEARNSLRTLKTKRPFTPREDQRKLFGTLSSRTPDNRPPSSFSLHSCSFESSDSRPVSGTRLSPLPHKPKLPSPDTEDEITAATPQPPSHAVPLRKPNRTRVLIASSHGNIVADSRNHYVKGVGDVTPGLLFSPLPPTLLPLRSQLLRDGWAGFWSSSESGSWRC</sequence>